<dbReference type="OrthoDB" id="9982946at2759"/>
<keyword evidence="12" id="KW-0378">Hydrolase</keyword>
<dbReference type="InterPro" id="IPR003959">
    <property type="entry name" value="ATPase_AAA_core"/>
</dbReference>
<dbReference type="Gene3D" id="2.40.40.20">
    <property type="match status" value="1"/>
</dbReference>
<keyword evidence="9 12" id="KW-0653">Protein transport</keyword>
<dbReference type="FunFam" id="2.40.40.20:FF:000012">
    <property type="entry name" value="Vesicle-fusing ATPase protein"/>
    <property type="match status" value="1"/>
</dbReference>
<reference evidence="17" key="2">
    <citation type="journal article" date="2018" name="Nat. Commun.">
        <title>Extreme sensitivity to ultraviolet light in the fungal pathogen causing white-nose syndrome of bats.</title>
        <authorList>
            <person name="Palmer J.M."/>
            <person name="Drees K.P."/>
            <person name="Foster J.T."/>
            <person name="Lindner D.L."/>
        </authorList>
    </citation>
    <scope>NUCLEOTIDE SEQUENCE [LARGE SCALE GENOMIC DNA]</scope>
    <source>
        <strain evidence="17">UAMH 10579</strain>
    </source>
</reference>
<gene>
    <name evidence="16" type="primary">SEC18_2</name>
    <name evidence="16" type="ORF">VE01_07348</name>
</gene>
<dbReference type="GeneID" id="28840734"/>
<dbReference type="GO" id="GO:0005524">
    <property type="term" value="F:ATP binding"/>
    <property type="evidence" value="ECO:0007669"/>
    <property type="project" value="UniProtKB-UniRule"/>
</dbReference>
<dbReference type="RefSeq" id="XP_018128854.1">
    <property type="nucleotide sequence ID" value="XM_018276783.2"/>
</dbReference>
<evidence type="ECO:0000256" key="12">
    <source>
        <dbReference type="RuleBase" id="RU367045"/>
    </source>
</evidence>
<dbReference type="SMART" id="SM00382">
    <property type="entry name" value="AAA"/>
    <property type="match status" value="2"/>
</dbReference>
<dbReference type="GO" id="GO:0006891">
    <property type="term" value="P:intra-Golgi vesicle-mediated transport"/>
    <property type="evidence" value="ECO:0007669"/>
    <property type="project" value="TreeGrafter"/>
</dbReference>
<evidence type="ECO:0000256" key="5">
    <source>
        <dbReference type="ARBA" id="ARBA00022737"/>
    </source>
</evidence>
<evidence type="ECO:0000256" key="13">
    <source>
        <dbReference type="SAM" id="MobiDB-lite"/>
    </source>
</evidence>
<dbReference type="InterPro" id="IPR009010">
    <property type="entry name" value="Asp_de-COase-like_dom_sf"/>
</dbReference>
<comment type="function">
    <text evidence="10 12">Required for vesicle-mediated transport. Catalyzes the fusion of transport vesicles within the Golgi cisternae. Is also required for transport from the endoplasmic reticulum to the Golgi stack. Seems to function as a fusion protein required for the delivery of cargo proteins to all compartments of the Golgi stack independent of vesicle origin.</text>
</comment>
<dbReference type="SMART" id="SM01072">
    <property type="entry name" value="CDC48_2"/>
    <property type="match status" value="1"/>
</dbReference>
<dbReference type="GO" id="GO:0005795">
    <property type="term" value="C:Golgi stack"/>
    <property type="evidence" value="ECO:0007669"/>
    <property type="project" value="TreeGrafter"/>
</dbReference>
<keyword evidence="5" id="KW-0677">Repeat</keyword>
<evidence type="ECO:0000256" key="8">
    <source>
        <dbReference type="ARBA" id="ARBA00022892"/>
    </source>
</evidence>
<keyword evidence="6 12" id="KW-0547">Nucleotide-binding</keyword>
<dbReference type="Pfam" id="PF00004">
    <property type="entry name" value="AAA"/>
    <property type="match status" value="2"/>
</dbReference>
<dbReference type="GO" id="GO:0016887">
    <property type="term" value="F:ATP hydrolysis activity"/>
    <property type="evidence" value="ECO:0007669"/>
    <property type="project" value="InterPro"/>
</dbReference>
<dbReference type="InterPro" id="IPR041569">
    <property type="entry name" value="AAA_lid_3"/>
</dbReference>
<dbReference type="EMBL" id="KV460238">
    <property type="protein sequence ID" value="OBT95121.1"/>
    <property type="molecule type" value="Genomic_DNA"/>
</dbReference>
<dbReference type="PANTHER" id="PTHR23078:SF3">
    <property type="entry name" value="VESICLE-FUSING ATPASE"/>
    <property type="match status" value="1"/>
</dbReference>
<dbReference type="InterPro" id="IPR039812">
    <property type="entry name" value="Vesicle-fus_ATPase"/>
</dbReference>
<dbReference type="InterPro" id="IPR003593">
    <property type="entry name" value="AAA+_ATPase"/>
</dbReference>
<name>A0A1B8GH14_9PEZI</name>
<feature type="domain" description="AAA+ ATPase" evidence="14">
    <location>
        <begin position="339"/>
        <end position="487"/>
    </location>
</feature>
<dbReference type="STRING" id="342668.A0A1B8GH14"/>
<dbReference type="Gene3D" id="3.10.330.10">
    <property type="match status" value="1"/>
</dbReference>
<evidence type="ECO:0000259" key="14">
    <source>
        <dbReference type="SMART" id="SM00382"/>
    </source>
</evidence>
<feature type="domain" description="CDC48" evidence="15">
    <location>
        <begin position="197"/>
        <end position="271"/>
    </location>
</feature>
<evidence type="ECO:0000256" key="10">
    <source>
        <dbReference type="ARBA" id="ARBA00056429"/>
    </source>
</evidence>
<evidence type="ECO:0000256" key="9">
    <source>
        <dbReference type="ARBA" id="ARBA00022927"/>
    </source>
</evidence>
<organism evidence="16 17">
    <name type="scientific">Pseudogymnoascus verrucosus</name>
    <dbReference type="NCBI Taxonomy" id="342668"/>
    <lineage>
        <taxon>Eukaryota</taxon>
        <taxon>Fungi</taxon>
        <taxon>Dikarya</taxon>
        <taxon>Ascomycota</taxon>
        <taxon>Pezizomycotina</taxon>
        <taxon>Leotiomycetes</taxon>
        <taxon>Thelebolales</taxon>
        <taxon>Thelebolaceae</taxon>
        <taxon>Pseudogymnoascus</taxon>
    </lineage>
</organism>
<evidence type="ECO:0000256" key="1">
    <source>
        <dbReference type="ARBA" id="ARBA00004496"/>
    </source>
</evidence>
<evidence type="ECO:0000313" key="16">
    <source>
        <dbReference type="EMBL" id="OBT95121.1"/>
    </source>
</evidence>
<dbReference type="Pfam" id="PF17862">
    <property type="entry name" value="AAA_lid_3"/>
    <property type="match status" value="1"/>
</dbReference>
<keyword evidence="4 12" id="KW-0963">Cytoplasm</keyword>
<keyword evidence="3 12" id="KW-0813">Transport</keyword>
<dbReference type="Pfam" id="PF02933">
    <property type="entry name" value="CDC48_2"/>
    <property type="match status" value="1"/>
</dbReference>
<accession>A0A1B8GH14</accession>
<evidence type="ECO:0000313" key="17">
    <source>
        <dbReference type="Proteomes" id="UP000091956"/>
    </source>
</evidence>
<dbReference type="SUPFAM" id="SSF54585">
    <property type="entry name" value="Cdc48 domain 2-like"/>
    <property type="match status" value="1"/>
</dbReference>
<proteinExistence type="inferred from homology"/>
<feature type="domain" description="AAA+ ATPase" evidence="14">
    <location>
        <begin position="621"/>
        <end position="757"/>
    </location>
</feature>
<dbReference type="InterPro" id="IPR027417">
    <property type="entry name" value="P-loop_NTPase"/>
</dbReference>
<keyword evidence="7 12" id="KW-0067">ATP-binding</keyword>
<dbReference type="InterPro" id="IPR004201">
    <property type="entry name" value="Cdc48_dom2"/>
</dbReference>
<comment type="similarity">
    <text evidence="2 12">Belongs to the AAA ATPase family.</text>
</comment>
<dbReference type="SUPFAM" id="SSF52540">
    <property type="entry name" value="P-loop containing nucleoside triphosphate hydrolases"/>
    <property type="match status" value="2"/>
</dbReference>
<dbReference type="AlphaFoldDB" id="A0A1B8GH14"/>
<evidence type="ECO:0000256" key="11">
    <source>
        <dbReference type="ARBA" id="ARBA00068637"/>
    </source>
</evidence>
<evidence type="ECO:0000259" key="15">
    <source>
        <dbReference type="SMART" id="SM01072"/>
    </source>
</evidence>
<keyword evidence="17" id="KW-1185">Reference proteome</keyword>
<dbReference type="InterPro" id="IPR003960">
    <property type="entry name" value="ATPase_AAA_CS"/>
</dbReference>
<reference evidence="16 17" key="1">
    <citation type="submission" date="2016-03" db="EMBL/GenBank/DDBJ databases">
        <title>Comparative genomics of Pseudogymnoascus destructans, the fungus causing white-nose syndrome of bats.</title>
        <authorList>
            <person name="Palmer J.M."/>
            <person name="Drees K.P."/>
            <person name="Foster J.T."/>
            <person name="Lindner D.L."/>
        </authorList>
    </citation>
    <scope>NUCLEOTIDE SEQUENCE [LARGE SCALE GENOMIC DNA]</scope>
    <source>
        <strain evidence="16 17">UAMH 10579</strain>
    </source>
</reference>
<evidence type="ECO:0000256" key="3">
    <source>
        <dbReference type="ARBA" id="ARBA00022448"/>
    </source>
</evidence>
<evidence type="ECO:0000256" key="6">
    <source>
        <dbReference type="ARBA" id="ARBA00022741"/>
    </source>
</evidence>
<dbReference type="FunFam" id="3.40.50.300:FF:000166">
    <property type="entry name" value="vesicle-fusing ATPase isoform X1"/>
    <property type="match status" value="1"/>
</dbReference>
<dbReference type="SUPFAM" id="SSF50692">
    <property type="entry name" value="ADC-like"/>
    <property type="match status" value="1"/>
</dbReference>
<dbReference type="FunFam" id="1.10.8.60:FF:000026">
    <property type="entry name" value="vesicle-fusing ATPase isoform X1"/>
    <property type="match status" value="1"/>
</dbReference>
<comment type="subcellular location">
    <subcellularLocation>
        <location evidence="1 12">Cytoplasm</location>
    </subcellularLocation>
</comment>
<feature type="compositionally biased region" description="Pro residues" evidence="13">
    <location>
        <begin position="52"/>
        <end position="61"/>
    </location>
</feature>
<keyword evidence="8 12" id="KW-0931">ER-Golgi transport</keyword>
<dbReference type="Gene3D" id="3.40.50.300">
    <property type="entry name" value="P-loop containing nucleotide triphosphate hydrolases"/>
    <property type="match status" value="2"/>
</dbReference>
<evidence type="ECO:0000256" key="4">
    <source>
        <dbReference type="ARBA" id="ARBA00022490"/>
    </source>
</evidence>
<dbReference type="GO" id="GO:0035494">
    <property type="term" value="P:SNARE complex disassembly"/>
    <property type="evidence" value="ECO:0007669"/>
    <property type="project" value="InterPro"/>
</dbReference>
<sequence>MFNRDNLFGKPPNAGRERQPSGPPGQRNSPHDTQMGGYEDPRGNYGGGGQRGPPPPGPGYPSPQQNRGMPQRTAVGRNAGISKQLQLGKVEDKTTQDRYVYGNITAVSPQDFPPSQDGGDLYILVNRTHVVTARPTAGFPPGLIGLTGPQRSWCGISLTETVLAELYDPFGEQGGQSYLAAMDVEIGFAARKTTETPYDQDMLEAYFNKLFGNQVFAPGQQLVMDHKGIVLSLKVKTVQLGNLGMEKPTASSGQVVSNPQARGILTTQTNITFYKDASSPIKIKASAKKPPANSIIAPDFKFEDMGIGGLDAEFGAIFRRAFASRIFPQGLIEKLGIQHVKGILLFGPPGTGKTLIARQIGKMFNSREPKVINGPEVLNKFVGQSEENIRNLFADAEKEYKERGDESELHIIIFDELDAVCKQRGSGGGGGTGVGDSVVNQLLAKLDGVDQLNNIILIGMTNRMDMIDDALLRPGRLEVHMEISLPDESGRQDILNIHTMKMRDNHVMDNDVNLAELAALTKNFSGAEISGLVKSASSFAFNRHVKVGTVAGVSDDIENMKVNRNDFLSALGEVKPAFGVSEEELSTAVRGGILRYSPHIDYILQDGELFVNQVRNSASEPLLSVLLHGPSGSGKTALAAKIAMESEFPFIKLISPENMIGFNEMAKIQYLNKVFSDAYKSPQNIVIIDNIERIVDWVPIGPRFSNLVLQTLMVLLTKQPPKGRRLLIIGTTTQRSILHQLDLAASFDREMAVPNVNTIEELERICQETVAFDSPIELQQSLSVLRDTCGSGSVGVGIKRVLLGIETARQTTGMERVNRFAEVISSMRASGVME</sequence>
<dbReference type="Gene3D" id="1.10.8.60">
    <property type="match status" value="1"/>
</dbReference>
<dbReference type="Proteomes" id="UP000091956">
    <property type="component" value="Unassembled WGS sequence"/>
</dbReference>
<feature type="region of interest" description="Disordered" evidence="13">
    <location>
        <begin position="1"/>
        <end position="71"/>
    </location>
</feature>
<dbReference type="PANTHER" id="PTHR23078">
    <property type="entry name" value="VESICULAR-FUSION PROTEIN NSF"/>
    <property type="match status" value="1"/>
</dbReference>
<dbReference type="InterPro" id="IPR029067">
    <property type="entry name" value="CDC48_domain_2-like_sf"/>
</dbReference>
<dbReference type="PROSITE" id="PS00674">
    <property type="entry name" value="AAA"/>
    <property type="match status" value="1"/>
</dbReference>
<dbReference type="FunFam" id="3.40.50.300:FF:000187">
    <property type="entry name" value="Vesicular-fusion ATPase SEC18"/>
    <property type="match status" value="1"/>
</dbReference>
<protein>
    <recommendedName>
        <fullName evidence="11 12">Vesicular-fusion protein SEC18</fullName>
    </recommendedName>
</protein>
<evidence type="ECO:0000256" key="2">
    <source>
        <dbReference type="ARBA" id="ARBA00006914"/>
    </source>
</evidence>
<dbReference type="GO" id="GO:0043001">
    <property type="term" value="P:Golgi to plasma membrane protein transport"/>
    <property type="evidence" value="ECO:0007669"/>
    <property type="project" value="TreeGrafter"/>
</dbReference>
<evidence type="ECO:0000256" key="7">
    <source>
        <dbReference type="ARBA" id="ARBA00022840"/>
    </source>
</evidence>